<sequence>MPRGDDASTAISDVVPRITGDGFREWYQQKRFRENINQGTPYFNGVRPLPPPEKHSPSRLLQCHRRHYYNLHNTPIETAPPTGIFWIGSRFEEEVVLPFLRDAVGPAWYVRNSMWIDLTISVDGEDLRIRGETDPVVVDADSTPHLLTEVKTTTSVSTLTEPKPHHRAQAHAYLYGLSEQYDCTINDALIIYAERSSFELQVFEIEFDPEFWHDRVLEWARTDTGYRSREELPPATPEFDWECRYCSYKRRCGKEKAGHEDAPPSGLLPLTDIYPRERLDEYLQAYPEARLTPTLANRYPDLATENGVYPWTCPVCGHEVPFDTVEWDGDTEATPVCPSCAENRIFSALAGPTPEYQHQLLMEEPTDERARP</sequence>
<dbReference type="Gene3D" id="3.90.320.10">
    <property type="match status" value="1"/>
</dbReference>
<dbReference type="InterPro" id="IPR038726">
    <property type="entry name" value="PDDEXK_AddAB-type"/>
</dbReference>
<name>A0ABD5UJ11_9EURY</name>
<organism evidence="2 3">
    <name type="scientific">Halomarina ordinaria</name>
    <dbReference type="NCBI Taxonomy" id="3033939"/>
    <lineage>
        <taxon>Archaea</taxon>
        <taxon>Methanobacteriati</taxon>
        <taxon>Methanobacteriota</taxon>
        <taxon>Stenosarchaea group</taxon>
        <taxon>Halobacteria</taxon>
        <taxon>Halobacteriales</taxon>
        <taxon>Natronomonadaceae</taxon>
        <taxon>Halomarina</taxon>
    </lineage>
</organism>
<reference evidence="2 3" key="1">
    <citation type="journal article" date="2019" name="Int. J. Syst. Evol. Microbiol.">
        <title>The Global Catalogue of Microorganisms (GCM) 10K type strain sequencing project: providing services to taxonomists for standard genome sequencing and annotation.</title>
        <authorList>
            <consortium name="The Broad Institute Genomics Platform"/>
            <consortium name="The Broad Institute Genome Sequencing Center for Infectious Disease"/>
            <person name="Wu L."/>
            <person name="Ma J."/>
        </authorList>
    </citation>
    <scope>NUCLEOTIDE SEQUENCE [LARGE SCALE GENOMIC DNA]</scope>
    <source>
        <strain evidence="2 3">PSRA2</strain>
    </source>
</reference>
<evidence type="ECO:0000313" key="3">
    <source>
        <dbReference type="Proteomes" id="UP001596406"/>
    </source>
</evidence>
<comment type="caution">
    <text evidence="2">The sequence shown here is derived from an EMBL/GenBank/DDBJ whole genome shotgun (WGS) entry which is preliminary data.</text>
</comment>
<dbReference type="Proteomes" id="UP001596406">
    <property type="component" value="Unassembled WGS sequence"/>
</dbReference>
<keyword evidence="3" id="KW-1185">Reference proteome</keyword>
<dbReference type="RefSeq" id="WP_304450072.1">
    <property type="nucleotide sequence ID" value="NZ_JARRAH010000005.1"/>
</dbReference>
<gene>
    <name evidence="2" type="ORF">ACFQHK_18020</name>
</gene>
<evidence type="ECO:0000313" key="2">
    <source>
        <dbReference type="EMBL" id="MFC6838382.1"/>
    </source>
</evidence>
<evidence type="ECO:0000259" key="1">
    <source>
        <dbReference type="Pfam" id="PF12705"/>
    </source>
</evidence>
<protein>
    <submittedName>
        <fullName evidence="2">PD-(D/E)XK nuclease family protein</fullName>
    </submittedName>
</protein>
<accession>A0ABD5UJ11</accession>
<feature type="domain" description="PD-(D/E)XK endonuclease-like" evidence="1">
    <location>
        <begin position="115"/>
        <end position="252"/>
    </location>
</feature>
<proteinExistence type="predicted"/>
<dbReference type="EMBL" id="JBHSXM010000005">
    <property type="protein sequence ID" value="MFC6838382.1"/>
    <property type="molecule type" value="Genomic_DNA"/>
</dbReference>
<dbReference type="Pfam" id="PF12705">
    <property type="entry name" value="PDDEXK_1"/>
    <property type="match status" value="1"/>
</dbReference>
<dbReference type="AlphaFoldDB" id="A0ABD5UJ11"/>
<dbReference type="InterPro" id="IPR011604">
    <property type="entry name" value="PDDEXK-like_dom_sf"/>
</dbReference>